<protein>
    <submittedName>
        <fullName evidence="1">Gp61</fullName>
    </submittedName>
</protein>
<evidence type="ECO:0000313" key="1">
    <source>
        <dbReference type="EMBL" id="ADD81166.1"/>
    </source>
</evidence>
<organism evidence="1 2">
    <name type="scientific">Rhodococcus phage ReqiPine5</name>
    <dbReference type="NCBI Taxonomy" id="691963"/>
    <lineage>
        <taxon>Viruses</taxon>
        <taxon>Duplodnaviria</taxon>
        <taxon>Heunggongvirae</taxon>
        <taxon>Uroviricota</taxon>
        <taxon>Caudoviricetes</taxon>
        <taxon>Caudoviricetes incertae sedis</taxon>
        <taxon>Reqipinevirus</taxon>
        <taxon>Reqipinevirus reqipine5</taxon>
    </lineage>
</organism>
<name>D4P836_9CAUD</name>
<accession>D4P836</accession>
<evidence type="ECO:0000313" key="2">
    <source>
        <dbReference type="Proteomes" id="UP000001504"/>
    </source>
</evidence>
<reference evidence="1 2" key="1">
    <citation type="journal article" date="2011" name="Appl. Environ. Microbiol.">
        <title>Genomic and functional analyses of Rhodococcus equi phages ReqiPepy6, ReqiPoco6, ReqiPine5, and ReqiDocB7.</title>
        <authorList>
            <person name="Summer E.J."/>
            <person name="Liu M."/>
            <person name="Gill J.J."/>
            <person name="Grant M."/>
            <person name="Chan-Cortes T.N."/>
            <person name="Ferguson L."/>
            <person name="Janes C."/>
            <person name="Lange K."/>
            <person name="Bertoli M."/>
            <person name="Moore C."/>
            <person name="Orchard R.C."/>
            <person name="Cohen N."/>
            <person name="Young R."/>
        </authorList>
    </citation>
    <scope>NUCLEOTIDE SEQUENCE [LARGE SCALE GENOMIC DNA]</scope>
</reference>
<dbReference type="RefSeq" id="YP_009016242.1">
    <property type="nucleotide sequence ID" value="NC_023722.1"/>
</dbReference>
<keyword evidence="2" id="KW-1185">Reference proteome</keyword>
<dbReference type="EMBL" id="GU580943">
    <property type="protein sequence ID" value="ADD81166.1"/>
    <property type="molecule type" value="Genomic_DNA"/>
</dbReference>
<proteinExistence type="predicted"/>
<dbReference type="GeneID" id="18564172"/>
<dbReference type="Proteomes" id="UP000001504">
    <property type="component" value="Segment"/>
</dbReference>
<dbReference type="KEGG" id="vg:18564172"/>
<sequence length="34" mass="3830">MRPHEACSRCGAVGPVEQSFISLDWMCDDCLEDE</sequence>
<gene>
    <name evidence="1" type="ORF">ReqiPine5gene61</name>
</gene>